<keyword evidence="1 2" id="KW-0238">DNA-binding</keyword>
<dbReference type="InterPro" id="IPR000424">
    <property type="entry name" value="Primosome_PriB/ssb"/>
</dbReference>
<dbReference type="InterPro" id="IPR011344">
    <property type="entry name" value="ssDNA-bd"/>
</dbReference>
<dbReference type="Gene3D" id="2.40.50.140">
    <property type="entry name" value="Nucleic acid-binding proteins"/>
    <property type="match status" value="1"/>
</dbReference>
<feature type="region of interest" description="Disordered" evidence="4">
    <location>
        <begin position="109"/>
        <end position="161"/>
    </location>
</feature>
<comment type="caution">
    <text evidence="5">The sequence shown here is derived from an EMBL/GenBank/DDBJ whole genome shotgun (WGS) entry which is preliminary data.</text>
</comment>
<dbReference type="HAMAP" id="MF_00984">
    <property type="entry name" value="SSB"/>
    <property type="match status" value="1"/>
</dbReference>
<proteinExistence type="inferred from homology"/>
<dbReference type="GO" id="GO:0006260">
    <property type="term" value="P:DNA replication"/>
    <property type="evidence" value="ECO:0007669"/>
    <property type="project" value="InterPro"/>
</dbReference>
<dbReference type="GO" id="GO:0009295">
    <property type="term" value="C:nucleoid"/>
    <property type="evidence" value="ECO:0007669"/>
    <property type="project" value="TreeGrafter"/>
</dbReference>
<dbReference type="SUPFAM" id="SSF50249">
    <property type="entry name" value="Nucleic acid-binding proteins"/>
    <property type="match status" value="1"/>
</dbReference>
<dbReference type="GO" id="GO:0003697">
    <property type="term" value="F:single-stranded DNA binding"/>
    <property type="evidence" value="ECO:0007669"/>
    <property type="project" value="UniProtKB-UniRule"/>
</dbReference>
<protein>
    <recommendedName>
        <fullName evidence="2 3">Single-stranded DNA-binding protein</fullName>
        <shortName evidence="2">SSB</shortName>
    </recommendedName>
</protein>
<feature type="compositionally biased region" description="Low complexity" evidence="4">
    <location>
        <begin position="124"/>
        <end position="146"/>
    </location>
</feature>
<comment type="subunit">
    <text evidence="2">Homotetramer.</text>
</comment>
<dbReference type="PROSITE" id="PS50935">
    <property type="entry name" value="SSB"/>
    <property type="match status" value="1"/>
</dbReference>
<evidence type="ECO:0000256" key="1">
    <source>
        <dbReference type="ARBA" id="ARBA00023125"/>
    </source>
</evidence>
<dbReference type="PANTHER" id="PTHR10302">
    <property type="entry name" value="SINGLE-STRANDED DNA-BINDING PROTEIN"/>
    <property type="match status" value="1"/>
</dbReference>
<gene>
    <name evidence="5" type="ORF">H9714_10475</name>
</gene>
<accession>A0A9D2MD17</accession>
<dbReference type="Pfam" id="PF00436">
    <property type="entry name" value="SSB"/>
    <property type="match status" value="1"/>
</dbReference>
<reference evidence="5" key="1">
    <citation type="journal article" date="2021" name="PeerJ">
        <title>Extensive microbial diversity within the chicken gut microbiome revealed by metagenomics and culture.</title>
        <authorList>
            <person name="Gilroy R."/>
            <person name="Ravi A."/>
            <person name="Getino M."/>
            <person name="Pursley I."/>
            <person name="Horton D.L."/>
            <person name="Alikhan N.F."/>
            <person name="Baker D."/>
            <person name="Gharbi K."/>
            <person name="Hall N."/>
            <person name="Watson M."/>
            <person name="Adriaenssens E.M."/>
            <person name="Foster-Nyarko E."/>
            <person name="Jarju S."/>
            <person name="Secka A."/>
            <person name="Antonio M."/>
            <person name="Oren A."/>
            <person name="Chaudhuri R.R."/>
            <person name="La Ragione R."/>
            <person name="Hildebrand F."/>
            <person name="Pallen M.J."/>
        </authorList>
    </citation>
    <scope>NUCLEOTIDE SEQUENCE</scope>
    <source>
        <strain evidence="5">CHK189-11263</strain>
    </source>
</reference>
<dbReference type="EMBL" id="DWYC01000090">
    <property type="protein sequence ID" value="HJB57964.1"/>
    <property type="molecule type" value="Genomic_DNA"/>
</dbReference>
<evidence type="ECO:0000313" key="5">
    <source>
        <dbReference type="EMBL" id="HJB57964.1"/>
    </source>
</evidence>
<reference evidence="5" key="2">
    <citation type="submission" date="2021-04" db="EMBL/GenBank/DDBJ databases">
        <authorList>
            <person name="Gilroy R."/>
        </authorList>
    </citation>
    <scope>NUCLEOTIDE SEQUENCE</scope>
    <source>
        <strain evidence="5">CHK189-11263</strain>
    </source>
</reference>
<sequence length="161" mass="17651">MLNRIILMGRLTRDPELRHTQTGTPVASFSLAVDRDFKDRNTGEKTTDFIDIVAWRQTAEFVSRYFTKGRMAVVEGRLQLRDWTDRDGNKRRSAEVVADNVYFGDSKRDAESAGVYAPPPPAAPSYGGYSAPAAPSAPAYSAPAGGDQFADLSDDDGELPF</sequence>
<dbReference type="AlphaFoldDB" id="A0A9D2MD17"/>
<name>A0A9D2MD17_9FIRM</name>
<dbReference type="NCBIfam" id="TIGR00621">
    <property type="entry name" value="ssb"/>
    <property type="match status" value="1"/>
</dbReference>
<dbReference type="InterPro" id="IPR012340">
    <property type="entry name" value="NA-bd_OB-fold"/>
</dbReference>
<feature type="compositionally biased region" description="Acidic residues" evidence="4">
    <location>
        <begin position="152"/>
        <end position="161"/>
    </location>
</feature>
<evidence type="ECO:0000256" key="2">
    <source>
        <dbReference type="HAMAP-Rule" id="MF_00984"/>
    </source>
</evidence>
<dbReference type="CDD" id="cd04496">
    <property type="entry name" value="SSB_OBF"/>
    <property type="match status" value="1"/>
</dbReference>
<evidence type="ECO:0000256" key="4">
    <source>
        <dbReference type="SAM" id="MobiDB-lite"/>
    </source>
</evidence>
<evidence type="ECO:0000256" key="3">
    <source>
        <dbReference type="RuleBase" id="RU000524"/>
    </source>
</evidence>
<evidence type="ECO:0000313" key="6">
    <source>
        <dbReference type="Proteomes" id="UP000824208"/>
    </source>
</evidence>
<dbReference type="Proteomes" id="UP000824208">
    <property type="component" value="Unassembled WGS sequence"/>
</dbReference>
<organism evidence="5 6">
    <name type="scientific">Candidatus Flavonifractor intestinipullorum</name>
    <dbReference type="NCBI Taxonomy" id="2838587"/>
    <lineage>
        <taxon>Bacteria</taxon>
        <taxon>Bacillati</taxon>
        <taxon>Bacillota</taxon>
        <taxon>Clostridia</taxon>
        <taxon>Eubacteriales</taxon>
        <taxon>Oscillospiraceae</taxon>
        <taxon>Flavonifractor</taxon>
    </lineage>
</organism>
<dbReference type="PANTHER" id="PTHR10302:SF27">
    <property type="entry name" value="SINGLE-STRANDED DNA-BINDING PROTEIN"/>
    <property type="match status" value="1"/>
</dbReference>
<comment type="caution">
    <text evidence="2">Lacks conserved residue(s) required for the propagation of feature annotation.</text>
</comment>